<keyword evidence="2" id="KW-1185">Reference proteome</keyword>
<proteinExistence type="predicted"/>
<organism evidence="1 2">
    <name type="scientific">Puccinia coronata f. sp. avenae</name>
    <dbReference type="NCBI Taxonomy" id="200324"/>
    <lineage>
        <taxon>Eukaryota</taxon>
        <taxon>Fungi</taxon>
        <taxon>Dikarya</taxon>
        <taxon>Basidiomycota</taxon>
        <taxon>Pucciniomycotina</taxon>
        <taxon>Pucciniomycetes</taxon>
        <taxon>Pucciniales</taxon>
        <taxon>Pucciniaceae</taxon>
        <taxon>Puccinia</taxon>
    </lineage>
</organism>
<dbReference type="Proteomes" id="UP000235388">
    <property type="component" value="Unassembled WGS sequence"/>
</dbReference>
<sequence>MAGIFRPRCPEIPDQRGSNIPAILLMPKLISEILLRDWLGKIKPDQKQGGLVRHDWARTKLNHRRCPENRMDSEEDKHHR</sequence>
<evidence type="ECO:0000313" key="2">
    <source>
        <dbReference type="Proteomes" id="UP000235388"/>
    </source>
</evidence>
<accession>A0A2N5VR57</accession>
<name>A0A2N5VR57_9BASI</name>
<dbReference type="EMBL" id="PGCJ01000080">
    <property type="protein sequence ID" value="PLW52481.1"/>
    <property type="molecule type" value="Genomic_DNA"/>
</dbReference>
<dbReference type="AlphaFoldDB" id="A0A2N5VR57"/>
<protein>
    <submittedName>
        <fullName evidence="1">Uncharacterized protein</fullName>
    </submittedName>
</protein>
<reference evidence="1 2" key="1">
    <citation type="submission" date="2017-11" db="EMBL/GenBank/DDBJ databases">
        <title>De novo assembly and phasing of dikaryotic genomes from two isolates of Puccinia coronata f. sp. avenae, the causal agent of oat crown rust.</title>
        <authorList>
            <person name="Miller M.E."/>
            <person name="Zhang Y."/>
            <person name="Omidvar V."/>
            <person name="Sperschneider J."/>
            <person name="Schwessinger B."/>
            <person name="Raley C."/>
            <person name="Palmer J.M."/>
            <person name="Garnica D."/>
            <person name="Upadhyaya N."/>
            <person name="Rathjen J."/>
            <person name="Taylor J.M."/>
            <person name="Park R.F."/>
            <person name="Dodds P.N."/>
            <person name="Hirsch C.D."/>
            <person name="Kianian S.F."/>
            <person name="Figueroa M."/>
        </authorList>
    </citation>
    <scope>NUCLEOTIDE SEQUENCE [LARGE SCALE GENOMIC DNA]</scope>
    <source>
        <strain evidence="1">12NC29</strain>
    </source>
</reference>
<gene>
    <name evidence="1" type="ORF">PCANC_10622</name>
</gene>
<evidence type="ECO:0000313" key="1">
    <source>
        <dbReference type="EMBL" id="PLW52481.1"/>
    </source>
</evidence>
<comment type="caution">
    <text evidence="1">The sequence shown here is derived from an EMBL/GenBank/DDBJ whole genome shotgun (WGS) entry which is preliminary data.</text>
</comment>